<feature type="non-terminal residue" evidence="1">
    <location>
        <position position="1"/>
    </location>
</feature>
<protein>
    <submittedName>
        <fullName evidence="1">Uncharacterized protein</fullName>
    </submittedName>
</protein>
<reference evidence="1 2" key="1">
    <citation type="journal article" date="2021" name="Hortic Res">
        <title>The domestication of Cucurbita argyrosperma as revealed by the genome of its wild relative.</title>
        <authorList>
            <person name="Barrera-Redondo J."/>
            <person name="Sanchez-de la Vega G."/>
            <person name="Aguirre-Liguori J.A."/>
            <person name="Castellanos-Morales G."/>
            <person name="Gutierrez-Guerrero Y.T."/>
            <person name="Aguirre-Dugua X."/>
            <person name="Aguirre-Planter E."/>
            <person name="Tenaillon M.I."/>
            <person name="Lira-Saade R."/>
            <person name="Eguiarte L.E."/>
        </authorList>
    </citation>
    <scope>NUCLEOTIDE SEQUENCE [LARGE SCALE GENOMIC DNA]</scope>
    <source>
        <strain evidence="1">JBR-2021</strain>
    </source>
</reference>
<sequence>MVPRCHSFCALGPKTSEEVKSAIFLAYRPFTHARFESSEEKKDKQAQFPAGHAGWFIHAKFSKSCMHRGFSVNRWKFPANYLSVFRVLPFPWLELRGFSFTMGNLKFSS</sequence>
<dbReference type="AlphaFoldDB" id="A0AAV6MGI1"/>
<accession>A0AAV6MGI1</accession>
<dbReference type="EMBL" id="JAGKQH010000014">
    <property type="protein sequence ID" value="KAG6580694.1"/>
    <property type="molecule type" value="Genomic_DNA"/>
</dbReference>
<evidence type="ECO:0000313" key="1">
    <source>
        <dbReference type="EMBL" id="KAG6580694.1"/>
    </source>
</evidence>
<name>A0AAV6MGI1_9ROSI</name>
<evidence type="ECO:0000313" key="2">
    <source>
        <dbReference type="Proteomes" id="UP000685013"/>
    </source>
</evidence>
<proteinExistence type="predicted"/>
<keyword evidence="2" id="KW-1185">Reference proteome</keyword>
<comment type="caution">
    <text evidence="1">The sequence shown here is derived from an EMBL/GenBank/DDBJ whole genome shotgun (WGS) entry which is preliminary data.</text>
</comment>
<gene>
    <name evidence="1" type="ORF">SDJN03_20696</name>
</gene>
<dbReference type="Proteomes" id="UP000685013">
    <property type="component" value="Chromosome 14"/>
</dbReference>
<organism evidence="1 2">
    <name type="scientific">Cucurbita argyrosperma subsp. sororia</name>
    <dbReference type="NCBI Taxonomy" id="37648"/>
    <lineage>
        <taxon>Eukaryota</taxon>
        <taxon>Viridiplantae</taxon>
        <taxon>Streptophyta</taxon>
        <taxon>Embryophyta</taxon>
        <taxon>Tracheophyta</taxon>
        <taxon>Spermatophyta</taxon>
        <taxon>Magnoliopsida</taxon>
        <taxon>eudicotyledons</taxon>
        <taxon>Gunneridae</taxon>
        <taxon>Pentapetalae</taxon>
        <taxon>rosids</taxon>
        <taxon>fabids</taxon>
        <taxon>Cucurbitales</taxon>
        <taxon>Cucurbitaceae</taxon>
        <taxon>Cucurbiteae</taxon>
        <taxon>Cucurbita</taxon>
    </lineage>
</organism>